<dbReference type="Gene3D" id="3.30.420.40">
    <property type="match status" value="2"/>
</dbReference>
<organism evidence="9 10">
    <name type="scientific">Candidatus Fimimonas merdipullorum</name>
    <dbReference type="NCBI Taxonomy" id="2840822"/>
    <lineage>
        <taxon>Bacteria</taxon>
        <taxon>Pseudomonadati</taxon>
        <taxon>Myxococcota</taxon>
        <taxon>Myxococcia</taxon>
        <taxon>Myxococcales</taxon>
        <taxon>Cystobacterineae</taxon>
        <taxon>Myxococcaceae</taxon>
        <taxon>Myxococcaceae incertae sedis</taxon>
        <taxon>Candidatus Fimimonas</taxon>
    </lineage>
</organism>
<keyword evidence="1 7" id="KW-0808">Transferase</keyword>
<feature type="binding site" evidence="7">
    <location>
        <position position="198"/>
    </location>
    <ligand>
        <name>substrate</name>
    </ligand>
</feature>
<dbReference type="GO" id="GO:0002949">
    <property type="term" value="P:tRNA threonylcarbamoyladenosine modification"/>
    <property type="evidence" value="ECO:0007669"/>
    <property type="project" value="UniProtKB-UniRule"/>
</dbReference>
<dbReference type="GO" id="GO:0005506">
    <property type="term" value="F:iron ion binding"/>
    <property type="evidence" value="ECO:0007669"/>
    <property type="project" value="UniProtKB-UniRule"/>
</dbReference>
<keyword evidence="4 7" id="KW-0408">Iron</keyword>
<feature type="binding site" evidence="7">
    <location>
        <position position="129"/>
    </location>
    <ligand>
        <name>Fe cation</name>
        <dbReference type="ChEBI" id="CHEBI:24875"/>
    </ligand>
</feature>
<feature type="binding site" evidence="7">
    <location>
        <position position="194"/>
    </location>
    <ligand>
        <name>substrate</name>
    </ligand>
</feature>
<evidence type="ECO:0000256" key="1">
    <source>
        <dbReference type="ARBA" id="ARBA00022679"/>
    </source>
</evidence>
<dbReference type="InterPro" id="IPR017861">
    <property type="entry name" value="KAE1/TsaD"/>
</dbReference>
<comment type="similarity">
    <text evidence="7">Belongs to the KAE1 / TsaD family.</text>
</comment>
<keyword evidence="3 7" id="KW-0479">Metal-binding</keyword>
<feature type="binding site" evidence="7">
    <location>
        <position position="285"/>
    </location>
    <ligand>
        <name>substrate</name>
    </ligand>
</feature>
<keyword evidence="2 7" id="KW-0819">tRNA processing</keyword>
<dbReference type="Pfam" id="PF00814">
    <property type="entry name" value="TsaD"/>
    <property type="match status" value="1"/>
</dbReference>
<dbReference type="Proteomes" id="UP000886852">
    <property type="component" value="Unassembled WGS sequence"/>
</dbReference>
<evidence type="ECO:0000256" key="2">
    <source>
        <dbReference type="ARBA" id="ARBA00022694"/>
    </source>
</evidence>
<dbReference type="EC" id="2.3.1.234" evidence="7"/>
<dbReference type="InterPro" id="IPR043129">
    <property type="entry name" value="ATPase_NBD"/>
</dbReference>
<name>A0A9D1MXJ0_9BACT</name>
<comment type="catalytic activity">
    <reaction evidence="6 7">
        <text>L-threonylcarbamoyladenylate + adenosine(37) in tRNA = N(6)-L-threonylcarbamoyladenosine(37) in tRNA + AMP + H(+)</text>
        <dbReference type="Rhea" id="RHEA:37059"/>
        <dbReference type="Rhea" id="RHEA-COMP:10162"/>
        <dbReference type="Rhea" id="RHEA-COMP:10163"/>
        <dbReference type="ChEBI" id="CHEBI:15378"/>
        <dbReference type="ChEBI" id="CHEBI:73682"/>
        <dbReference type="ChEBI" id="CHEBI:74411"/>
        <dbReference type="ChEBI" id="CHEBI:74418"/>
        <dbReference type="ChEBI" id="CHEBI:456215"/>
        <dbReference type="EC" id="2.3.1.234"/>
    </reaction>
</comment>
<evidence type="ECO:0000256" key="7">
    <source>
        <dbReference type="HAMAP-Rule" id="MF_01445"/>
    </source>
</evidence>
<proteinExistence type="inferred from homology"/>
<feature type="binding site" evidence="7">
    <location>
        <position position="125"/>
    </location>
    <ligand>
        <name>Fe cation</name>
        <dbReference type="ChEBI" id="CHEBI:24875"/>
    </ligand>
</feature>
<dbReference type="SUPFAM" id="SSF53067">
    <property type="entry name" value="Actin-like ATPase domain"/>
    <property type="match status" value="2"/>
</dbReference>
<reference evidence="9" key="2">
    <citation type="journal article" date="2021" name="PeerJ">
        <title>Extensive microbial diversity within the chicken gut microbiome revealed by metagenomics and culture.</title>
        <authorList>
            <person name="Gilroy R."/>
            <person name="Ravi A."/>
            <person name="Getino M."/>
            <person name="Pursley I."/>
            <person name="Horton D.L."/>
            <person name="Alikhan N.F."/>
            <person name="Baker D."/>
            <person name="Gharbi K."/>
            <person name="Hall N."/>
            <person name="Watson M."/>
            <person name="Adriaenssens E.M."/>
            <person name="Foster-Nyarko E."/>
            <person name="Jarju S."/>
            <person name="Secka A."/>
            <person name="Antonio M."/>
            <person name="Oren A."/>
            <person name="Chaudhuri R.R."/>
            <person name="La Ragione R."/>
            <person name="Hildebrand F."/>
            <person name="Pallen M.J."/>
        </authorList>
    </citation>
    <scope>NUCLEOTIDE SEQUENCE</scope>
    <source>
        <strain evidence="9">ChiHjej12B11-7776</strain>
    </source>
</reference>
<dbReference type="AlphaFoldDB" id="A0A9D1MXJ0"/>
<keyword evidence="5 7" id="KW-0012">Acyltransferase</keyword>
<feature type="binding site" evidence="7">
    <location>
        <position position="181"/>
    </location>
    <ligand>
        <name>substrate</name>
    </ligand>
</feature>
<dbReference type="EMBL" id="DVOC01000065">
    <property type="protein sequence ID" value="HIU91101.1"/>
    <property type="molecule type" value="Genomic_DNA"/>
</dbReference>
<dbReference type="InterPro" id="IPR000905">
    <property type="entry name" value="Gcp-like_dom"/>
</dbReference>
<comment type="cofactor">
    <cofactor evidence="7">
        <name>Fe(2+)</name>
        <dbReference type="ChEBI" id="CHEBI:29033"/>
    </cofactor>
    <text evidence="7">Binds 1 Fe(2+) ion per subunit.</text>
</comment>
<evidence type="ECO:0000256" key="4">
    <source>
        <dbReference type="ARBA" id="ARBA00023004"/>
    </source>
</evidence>
<accession>A0A9D1MXJ0</accession>
<dbReference type="PANTHER" id="PTHR11735">
    <property type="entry name" value="TRNA N6-ADENOSINE THREONYLCARBAMOYLTRANSFERASE"/>
    <property type="match status" value="1"/>
</dbReference>
<evidence type="ECO:0000313" key="9">
    <source>
        <dbReference type="EMBL" id="HIU91101.1"/>
    </source>
</evidence>
<comment type="function">
    <text evidence="7">Required for the formation of a threonylcarbamoyl group on adenosine at position 37 (t(6)A37) in tRNAs that read codons beginning with adenine. Is involved in the transfer of the threonylcarbamoyl moiety of threonylcarbamoyl-AMP (TC-AMP) to the N6 group of A37, together with TsaE and TsaB. TsaD likely plays a direct catalytic role in this reaction.</text>
</comment>
<comment type="subcellular location">
    <subcellularLocation>
        <location evidence="7">Cytoplasm</location>
    </subcellularLocation>
</comment>
<evidence type="ECO:0000256" key="6">
    <source>
        <dbReference type="ARBA" id="ARBA00048117"/>
    </source>
</evidence>
<protein>
    <recommendedName>
        <fullName evidence="7">tRNA N6-adenosine threonylcarbamoyltransferase</fullName>
        <ecNumber evidence="7">2.3.1.234</ecNumber>
    </recommendedName>
    <alternativeName>
        <fullName evidence="7">N6-L-threonylcarbamoyladenine synthase</fullName>
        <shortName evidence="7">t(6)A synthase</shortName>
    </alternativeName>
    <alternativeName>
        <fullName evidence="7">t(6)A37 threonylcarbamoyladenosine biosynthesis protein TsaD</fullName>
    </alternativeName>
    <alternativeName>
        <fullName evidence="7">tRNA threonylcarbamoyladenosine biosynthesis protein TsaD</fullName>
    </alternativeName>
</protein>
<feature type="binding site" evidence="7">
    <location>
        <begin position="148"/>
        <end position="152"/>
    </location>
    <ligand>
        <name>substrate</name>
    </ligand>
</feature>
<dbReference type="GO" id="GO:0005737">
    <property type="term" value="C:cytoplasm"/>
    <property type="evidence" value="ECO:0007669"/>
    <property type="project" value="UniProtKB-SubCell"/>
</dbReference>
<dbReference type="FunFam" id="3.30.420.40:FF:000012">
    <property type="entry name" value="tRNA N6-adenosine threonylcarbamoyltransferase"/>
    <property type="match status" value="1"/>
</dbReference>
<dbReference type="InterPro" id="IPR022450">
    <property type="entry name" value="TsaD"/>
</dbReference>
<dbReference type="HAMAP" id="MF_01445">
    <property type="entry name" value="TsaD"/>
    <property type="match status" value="1"/>
</dbReference>
<sequence length="349" mass="37178">MQTVFNCKSDKKSDVLILGIETSCDETAASVVKNGREILSNVVWSQIDVHRLYGGVVPEIASRNHIAVIDKVTELALQQAGVTLSDISAVAVTYGAGLVGALLVGVSFAKAVCQASGLPLIAVNHIEGHICANYLTYPDLQPPYMCLLTSGGHTAVVRVDDYDGICVLRSTVDDAVGEAFDKVARVLGLPYPGGPQIDRLASQGERTYNFHSVVISNGNFSYSGLKTAVINLVHNAEQRGEALNAADVAASFNVAAVDGLVTALEQERQKSGMNTVAVAGGVGANSYLRKRLLQMNDGVRVCLPRLDLCGDNAAMIASRGYFHYLKGQFADFTLNACPTLRLRGEKPHD</sequence>
<feature type="binding site" evidence="7">
    <location>
        <position position="311"/>
    </location>
    <ligand>
        <name>Fe cation</name>
        <dbReference type="ChEBI" id="CHEBI:24875"/>
    </ligand>
</feature>
<evidence type="ECO:0000313" key="10">
    <source>
        <dbReference type="Proteomes" id="UP000886852"/>
    </source>
</evidence>
<reference evidence="9" key="1">
    <citation type="submission" date="2020-10" db="EMBL/GenBank/DDBJ databases">
        <authorList>
            <person name="Gilroy R."/>
        </authorList>
    </citation>
    <scope>NUCLEOTIDE SEQUENCE</scope>
    <source>
        <strain evidence="9">ChiHjej12B11-7776</strain>
    </source>
</reference>
<dbReference type="PANTHER" id="PTHR11735:SF6">
    <property type="entry name" value="TRNA N6-ADENOSINE THREONYLCARBAMOYLTRANSFERASE, MITOCHONDRIAL"/>
    <property type="match status" value="1"/>
</dbReference>
<gene>
    <name evidence="7 9" type="primary">tsaD</name>
    <name evidence="9" type="ORF">IAC72_03735</name>
</gene>
<comment type="caution">
    <text evidence="9">The sequence shown here is derived from an EMBL/GenBank/DDBJ whole genome shotgun (WGS) entry which is preliminary data.</text>
</comment>
<dbReference type="GO" id="GO:0061711">
    <property type="term" value="F:tRNA N(6)-L-threonylcarbamoyladenine synthase activity"/>
    <property type="evidence" value="ECO:0007669"/>
    <property type="project" value="UniProtKB-EC"/>
</dbReference>
<evidence type="ECO:0000256" key="5">
    <source>
        <dbReference type="ARBA" id="ARBA00023315"/>
    </source>
</evidence>
<keyword evidence="7" id="KW-0963">Cytoplasm</keyword>
<dbReference type="NCBIfam" id="TIGR00329">
    <property type="entry name" value="gcp_kae1"/>
    <property type="match status" value="1"/>
</dbReference>
<dbReference type="PRINTS" id="PR00789">
    <property type="entry name" value="OSIALOPTASE"/>
</dbReference>
<dbReference type="CDD" id="cd24133">
    <property type="entry name" value="ASKHA_NBD_TsaD_bac"/>
    <property type="match status" value="1"/>
</dbReference>
<feature type="domain" description="Gcp-like" evidence="8">
    <location>
        <begin position="37"/>
        <end position="317"/>
    </location>
</feature>
<dbReference type="NCBIfam" id="TIGR03723">
    <property type="entry name" value="T6A_TsaD_YgjD"/>
    <property type="match status" value="1"/>
</dbReference>
<evidence type="ECO:0000259" key="8">
    <source>
        <dbReference type="Pfam" id="PF00814"/>
    </source>
</evidence>
<evidence type="ECO:0000256" key="3">
    <source>
        <dbReference type="ARBA" id="ARBA00022723"/>
    </source>
</evidence>